<evidence type="ECO:0000256" key="1">
    <source>
        <dbReference type="SAM" id="Phobius"/>
    </source>
</evidence>
<reference evidence="3 4" key="1">
    <citation type="journal article" date="2019" name="Nat. Microbiol.">
        <title>Mediterranean grassland soil C-N compound turnover is dependent on rainfall and depth, and is mediated by genomically divergent microorganisms.</title>
        <authorList>
            <person name="Diamond S."/>
            <person name="Andeer P.F."/>
            <person name="Li Z."/>
            <person name="Crits-Christoph A."/>
            <person name="Burstein D."/>
            <person name="Anantharaman K."/>
            <person name="Lane K.R."/>
            <person name="Thomas B.C."/>
            <person name="Pan C."/>
            <person name="Northen T.R."/>
            <person name="Banfield J.F."/>
        </authorList>
    </citation>
    <scope>NUCLEOTIDE SEQUENCE [LARGE SCALE GENOMIC DNA]</scope>
    <source>
        <strain evidence="3">WS_11</strain>
    </source>
</reference>
<feature type="transmembrane region" description="Helical" evidence="1">
    <location>
        <begin position="106"/>
        <end position="122"/>
    </location>
</feature>
<accession>A0A538U8G2</accession>
<keyword evidence="1" id="KW-0812">Transmembrane</keyword>
<feature type="transmembrane region" description="Helical" evidence="1">
    <location>
        <begin position="80"/>
        <end position="100"/>
    </location>
</feature>
<organism evidence="3 4">
    <name type="scientific">Eiseniibacteriota bacterium</name>
    <dbReference type="NCBI Taxonomy" id="2212470"/>
    <lineage>
        <taxon>Bacteria</taxon>
        <taxon>Candidatus Eiseniibacteriota</taxon>
    </lineage>
</organism>
<evidence type="ECO:0000313" key="4">
    <source>
        <dbReference type="Proteomes" id="UP000319771"/>
    </source>
</evidence>
<feature type="transmembrane region" description="Helical" evidence="1">
    <location>
        <begin position="24"/>
        <end position="43"/>
    </location>
</feature>
<sequence>MAEPQDLGTPPPWAVDECSSRSRLTARLLVGLAMLALGVLWTMDNLGLTDASEITRWWPVLLVVFGVAKILGWGARRSTFAGALWMVAGGWLLLHALGIVHAGFAGLWPLALILIGARYLLLPGRSASWRRMERRSVSGIDESGRLRMDVVGANAQRRAEPGPFQGGDISAVMASAELDLRAATLGEGRGVLEAKVVMGGIVLFVPHGWHVVNGVQAVLGTIEDHTERLPEGIAPRGTLTLTGSVVMGSIEIRN</sequence>
<feature type="domain" description="LiaF transmembrane" evidence="2">
    <location>
        <begin position="29"/>
        <end position="125"/>
    </location>
</feature>
<name>A0A538U8G2_UNCEI</name>
<dbReference type="EMBL" id="VBPB01000116">
    <property type="protein sequence ID" value="TMQ72191.1"/>
    <property type="molecule type" value="Genomic_DNA"/>
</dbReference>
<proteinExistence type="predicted"/>
<dbReference type="AlphaFoldDB" id="A0A538U8G2"/>
<dbReference type="Pfam" id="PF22570">
    <property type="entry name" value="LiaF-TM"/>
    <property type="match status" value="1"/>
</dbReference>
<keyword evidence="1" id="KW-0472">Membrane</keyword>
<gene>
    <name evidence="3" type="ORF">E6K81_08040</name>
</gene>
<evidence type="ECO:0000313" key="3">
    <source>
        <dbReference type="EMBL" id="TMQ72191.1"/>
    </source>
</evidence>
<comment type="caution">
    <text evidence="3">The sequence shown here is derived from an EMBL/GenBank/DDBJ whole genome shotgun (WGS) entry which is preliminary data.</text>
</comment>
<evidence type="ECO:0000259" key="2">
    <source>
        <dbReference type="Pfam" id="PF22570"/>
    </source>
</evidence>
<feature type="transmembrane region" description="Helical" evidence="1">
    <location>
        <begin position="55"/>
        <end position="73"/>
    </location>
</feature>
<keyword evidence="1" id="KW-1133">Transmembrane helix</keyword>
<dbReference type="InterPro" id="IPR054331">
    <property type="entry name" value="LiaF_TM"/>
</dbReference>
<dbReference type="Proteomes" id="UP000319771">
    <property type="component" value="Unassembled WGS sequence"/>
</dbReference>
<protein>
    <recommendedName>
        <fullName evidence="2">LiaF transmembrane domain-containing protein</fullName>
    </recommendedName>
</protein>